<gene>
    <name evidence="1" type="ORF">H6P81_019208</name>
</gene>
<reference evidence="1 2" key="1">
    <citation type="submission" date="2021-07" db="EMBL/GenBank/DDBJ databases">
        <title>The Aristolochia fimbriata genome: insights into angiosperm evolution, floral development and chemical biosynthesis.</title>
        <authorList>
            <person name="Jiao Y."/>
        </authorList>
    </citation>
    <scope>NUCLEOTIDE SEQUENCE [LARGE SCALE GENOMIC DNA]</scope>
    <source>
        <strain evidence="1">IBCAS-2021</strain>
        <tissue evidence="1">Leaf</tissue>
    </source>
</reference>
<comment type="caution">
    <text evidence="1">The sequence shown here is derived from an EMBL/GenBank/DDBJ whole genome shotgun (WGS) entry which is preliminary data.</text>
</comment>
<accession>A0AAV7DR24</accession>
<dbReference type="EMBL" id="JAINDJ010000008">
    <property type="protein sequence ID" value="KAG9439043.1"/>
    <property type="molecule type" value="Genomic_DNA"/>
</dbReference>
<keyword evidence="2" id="KW-1185">Reference proteome</keyword>
<organism evidence="1 2">
    <name type="scientific">Aristolochia fimbriata</name>
    <name type="common">White veined hardy Dutchman's pipe vine</name>
    <dbReference type="NCBI Taxonomy" id="158543"/>
    <lineage>
        <taxon>Eukaryota</taxon>
        <taxon>Viridiplantae</taxon>
        <taxon>Streptophyta</taxon>
        <taxon>Embryophyta</taxon>
        <taxon>Tracheophyta</taxon>
        <taxon>Spermatophyta</taxon>
        <taxon>Magnoliopsida</taxon>
        <taxon>Magnoliidae</taxon>
        <taxon>Piperales</taxon>
        <taxon>Aristolochiaceae</taxon>
        <taxon>Aristolochia</taxon>
    </lineage>
</organism>
<sequence length="183" mass="20834">MEAKHVRAMEELEQRLQVKFEEQLLRVEAWYKHALQKVEQRSLADVEQMRIQCSAMVDQLNVATSGRNEGKVDRVTHSDVIEVGEKEGHERGDPMTVAQMVKKCPWKRKVCFKYLSPPHVGTKRKKTGKWVRQLAVEEAKQVAACLKDEAAYVATVGSEPRVPYNLLCCGDITHVIHQVGGKR</sequence>
<dbReference type="Proteomes" id="UP000825729">
    <property type="component" value="Unassembled WGS sequence"/>
</dbReference>
<evidence type="ECO:0000313" key="1">
    <source>
        <dbReference type="EMBL" id="KAG9439043.1"/>
    </source>
</evidence>
<proteinExistence type="predicted"/>
<name>A0AAV7DR24_ARIFI</name>
<evidence type="ECO:0000313" key="2">
    <source>
        <dbReference type="Proteomes" id="UP000825729"/>
    </source>
</evidence>
<protein>
    <submittedName>
        <fullName evidence="1">Uncharacterized protein</fullName>
    </submittedName>
</protein>
<dbReference type="AlphaFoldDB" id="A0AAV7DR24"/>